<protein>
    <recommendedName>
        <fullName evidence="3">Retrovirus-related Pol polyprotein from transposon TNT 1-94</fullName>
    </recommendedName>
</protein>
<sequence length="155" mass="17945">MRAFIVSVNKVAWEAIEDALTRPTIIAANGITCLKERSKYTDVERRACHENSQALNAIFGGVDLDQLKVIFVCEFAKEAWTILKNQHEGNDVIRMSKLLILTNRFENLKMFENKTISEFYARLCEISNRLFALISAFLMIKWRRPKILLLSSWMS</sequence>
<gene>
    <name evidence="1" type="ORF">PVK06_034160</name>
</gene>
<comment type="caution">
    <text evidence="1">The sequence shown here is derived from an EMBL/GenBank/DDBJ whole genome shotgun (WGS) entry which is preliminary data.</text>
</comment>
<accession>A0ABR0NEC9</accession>
<keyword evidence="2" id="KW-1185">Reference proteome</keyword>
<evidence type="ECO:0008006" key="3">
    <source>
        <dbReference type="Google" id="ProtNLM"/>
    </source>
</evidence>
<dbReference type="Proteomes" id="UP001358586">
    <property type="component" value="Chromosome 10"/>
</dbReference>
<name>A0ABR0NEC9_GOSAR</name>
<dbReference type="Pfam" id="PF14223">
    <property type="entry name" value="Retrotran_gag_2"/>
    <property type="match status" value="1"/>
</dbReference>
<reference evidence="1 2" key="1">
    <citation type="submission" date="2023-03" db="EMBL/GenBank/DDBJ databases">
        <title>WGS of Gossypium arboreum.</title>
        <authorList>
            <person name="Yu D."/>
        </authorList>
    </citation>
    <scope>NUCLEOTIDE SEQUENCE [LARGE SCALE GENOMIC DNA]</scope>
    <source>
        <tissue evidence="1">Leaf</tissue>
    </source>
</reference>
<organism evidence="1 2">
    <name type="scientific">Gossypium arboreum</name>
    <name type="common">Tree cotton</name>
    <name type="synonym">Gossypium nanking</name>
    <dbReference type="NCBI Taxonomy" id="29729"/>
    <lineage>
        <taxon>Eukaryota</taxon>
        <taxon>Viridiplantae</taxon>
        <taxon>Streptophyta</taxon>
        <taxon>Embryophyta</taxon>
        <taxon>Tracheophyta</taxon>
        <taxon>Spermatophyta</taxon>
        <taxon>Magnoliopsida</taxon>
        <taxon>eudicotyledons</taxon>
        <taxon>Gunneridae</taxon>
        <taxon>Pentapetalae</taxon>
        <taxon>rosids</taxon>
        <taxon>malvids</taxon>
        <taxon>Malvales</taxon>
        <taxon>Malvaceae</taxon>
        <taxon>Malvoideae</taxon>
        <taxon>Gossypium</taxon>
    </lineage>
</organism>
<evidence type="ECO:0000313" key="1">
    <source>
        <dbReference type="EMBL" id="KAK5793026.1"/>
    </source>
</evidence>
<evidence type="ECO:0000313" key="2">
    <source>
        <dbReference type="Proteomes" id="UP001358586"/>
    </source>
</evidence>
<dbReference type="EMBL" id="JARKNE010000010">
    <property type="protein sequence ID" value="KAK5793026.1"/>
    <property type="molecule type" value="Genomic_DNA"/>
</dbReference>
<dbReference type="PANTHER" id="PTHR35317">
    <property type="entry name" value="OS04G0629600 PROTEIN"/>
    <property type="match status" value="1"/>
</dbReference>
<dbReference type="PANTHER" id="PTHR35317:SF23">
    <property type="entry name" value="OS04G0629600 PROTEIN"/>
    <property type="match status" value="1"/>
</dbReference>
<proteinExistence type="predicted"/>